<dbReference type="InterPro" id="IPR004360">
    <property type="entry name" value="Glyas_Fos-R_dOase_dom"/>
</dbReference>
<dbReference type="Proteomes" id="UP000470302">
    <property type="component" value="Unassembled WGS sequence"/>
</dbReference>
<dbReference type="AlphaFoldDB" id="A0A845GEL5"/>
<dbReference type="Gene3D" id="3.30.720.110">
    <property type="match status" value="1"/>
</dbReference>
<dbReference type="Gene3D" id="3.30.720.120">
    <property type="match status" value="1"/>
</dbReference>
<evidence type="ECO:0000259" key="1">
    <source>
        <dbReference type="PROSITE" id="PS51819"/>
    </source>
</evidence>
<dbReference type="PROSITE" id="PS51819">
    <property type="entry name" value="VOC"/>
    <property type="match status" value="1"/>
</dbReference>
<dbReference type="InterPro" id="IPR026275">
    <property type="entry name" value="Glyoxalase/dOase/EhpR"/>
</dbReference>
<organism evidence="2 3">
    <name type="scientific">Duganella vulcania</name>
    <dbReference type="NCBI Taxonomy" id="2692166"/>
    <lineage>
        <taxon>Bacteria</taxon>
        <taxon>Pseudomonadati</taxon>
        <taxon>Pseudomonadota</taxon>
        <taxon>Betaproteobacteria</taxon>
        <taxon>Burkholderiales</taxon>
        <taxon>Oxalobacteraceae</taxon>
        <taxon>Telluria group</taxon>
        <taxon>Duganella</taxon>
    </lineage>
</organism>
<name>A0A845GEL5_9BURK</name>
<sequence length="123" mass="13429">MISPNYVLLYVDDPVASAAYYADLLGQQPVDVSPTFSLFALASGLMLGLWSRHTVEPKALASGGGAELCIRVDDRSVLNDMYADWSARGVAIAQRPVAMDFGYTFMAIDRDGHRLRVFVREGA</sequence>
<dbReference type="PIRSF" id="PIRSF039020">
    <property type="entry name" value="EhpR"/>
    <property type="match status" value="1"/>
</dbReference>
<dbReference type="RefSeq" id="WP_161100437.1">
    <property type="nucleotide sequence ID" value="NZ_WWCW01000299.1"/>
</dbReference>
<protein>
    <submittedName>
        <fullName evidence="2">Drug:proton antiporter</fullName>
    </submittedName>
</protein>
<gene>
    <name evidence="2" type="ORF">GTP91_32485</name>
</gene>
<dbReference type="EMBL" id="WWCW01000299">
    <property type="protein sequence ID" value="MYM91882.1"/>
    <property type="molecule type" value="Genomic_DNA"/>
</dbReference>
<feature type="domain" description="VOC" evidence="1">
    <location>
        <begin position="3"/>
        <end position="120"/>
    </location>
</feature>
<dbReference type="InterPro" id="IPR037523">
    <property type="entry name" value="VOC_core"/>
</dbReference>
<reference evidence="2 3" key="1">
    <citation type="submission" date="2020-01" db="EMBL/GenBank/DDBJ databases">
        <title>Novel species isolated from a subtropical stream in China.</title>
        <authorList>
            <person name="Lu H."/>
        </authorList>
    </citation>
    <scope>NUCLEOTIDE SEQUENCE [LARGE SCALE GENOMIC DNA]</scope>
    <source>
        <strain evidence="2 3">FT82W</strain>
    </source>
</reference>
<dbReference type="InterPro" id="IPR029068">
    <property type="entry name" value="Glyas_Bleomycin-R_OHBP_Dase"/>
</dbReference>
<dbReference type="SUPFAM" id="SSF54593">
    <property type="entry name" value="Glyoxalase/Bleomycin resistance protein/Dihydroxybiphenyl dioxygenase"/>
    <property type="match status" value="1"/>
</dbReference>
<accession>A0A845GEL5</accession>
<proteinExistence type="predicted"/>
<evidence type="ECO:0000313" key="2">
    <source>
        <dbReference type="EMBL" id="MYM91882.1"/>
    </source>
</evidence>
<dbReference type="Pfam" id="PF00903">
    <property type="entry name" value="Glyoxalase"/>
    <property type="match status" value="1"/>
</dbReference>
<comment type="caution">
    <text evidence="2">The sequence shown here is derived from an EMBL/GenBank/DDBJ whole genome shotgun (WGS) entry which is preliminary data.</text>
</comment>
<evidence type="ECO:0000313" key="3">
    <source>
        <dbReference type="Proteomes" id="UP000470302"/>
    </source>
</evidence>